<keyword evidence="2" id="KW-1185">Reference proteome</keyword>
<dbReference type="AlphaFoldDB" id="A0A2G5EUX5"/>
<sequence>MTISSSHLLKFCHTKYNFILLIKSLLCFMVQNVAKFWLKILKARHIHFSVYYEISSQKRNLYYGSHLLSLVGTYMPLISSYINSCTSILS</sequence>
<dbReference type="InParanoid" id="A0A2G5EUX5"/>
<evidence type="ECO:0000313" key="1">
    <source>
        <dbReference type="EMBL" id="PIA59521.1"/>
    </source>
</evidence>
<dbReference type="EMBL" id="KZ305021">
    <property type="protein sequence ID" value="PIA59521.1"/>
    <property type="molecule type" value="Genomic_DNA"/>
</dbReference>
<reference evidence="1 2" key="1">
    <citation type="submission" date="2017-09" db="EMBL/GenBank/DDBJ databases">
        <title>WGS assembly of Aquilegia coerulea Goldsmith.</title>
        <authorList>
            <person name="Hodges S."/>
            <person name="Kramer E."/>
            <person name="Nordborg M."/>
            <person name="Tomkins J."/>
            <person name="Borevitz J."/>
            <person name="Derieg N."/>
            <person name="Yan J."/>
            <person name="Mihaltcheva S."/>
            <person name="Hayes R.D."/>
            <person name="Rokhsar D."/>
        </authorList>
    </citation>
    <scope>NUCLEOTIDE SEQUENCE [LARGE SCALE GENOMIC DNA]</scope>
    <source>
        <strain evidence="2">cv. Goldsmith</strain>
    </source>
</reference>
<accession>A0A2G5EUX5</accession>
<proteinExistence type="predicted"/>
<dbReference type="Proteomes" id="UP000230069">
    <property type="component" value="Unassembled WGS sequence"/>
</dbReference>
<protein>
    <submittedName>
        <fullName evidence="1">Uncharacterized protein</fullName>
    </submittedName>
</protein>
<gene>
    <name evidence="1" type="ORF">AQUCO_00400424v1</name>
</gene>
<name>A0A2G5EUX5_AQUCA</name>
<evidence type="ECO:0000313" key="2">
    <source>
        <dbReference type="Proteomes" id="UP000230069"/>
    </source>
</evidence>
<organism evidence="1 2">
    <name type="scientific">Aquilegia coerulea</name>
    <name type="common">Rocky mountain columbine</name>
    <dbReference type="NCBI Taxonomy" id="218851"/>
    <lineage>
        <taxon>Eukaryota</taxon>
        <taxon>Viridiplantae</taxon>
        <taxon>Streptophyta</taxon>
        <taxon>Embryophyta</taxon>
        <taxon>Tracheophyta</taxon>
        <taxon>Spermatophyta</taxon>
        <taxon>Magnoliopsida</taxon>
        <taxon>Ranunculales</taxon>
        <taxon>Ranunculaceae</taxon>
        <taxon>Thalictroideae</taxon>
        <taxon>Aquilegia</taxon>
    </lineage>
</organism>